<feature type="transmembrane region" description="Helical" evidence="1">
    <location>
        <begin position="43"/>
        <end position="60"/>
    </location>
</feature>
<accession>A0A6C0KZP6</accession>
<evidence type="ECO:0000313" key="2">
    <source>
        <dbReference type="EMBL" id="QHU22130.1"/>
    </source>
</evidence>
<feature type="transmembrane region" description="Helical" evidence="1">
    <location>
        <begin position="15"/>
        <end position="31"/>
    </location>
</feature>
<keyword evidence="1" id="KW-0812">Transmembrane</keyword>
<protein>
    <submittedName>
        <fullName evidence="2">Uncharacterized protein</fullName>
    </submittedName>
</protein>
<dbReference type="EMBL" id="MN740997">
    <property type="protein sequence ID" value="QHU22130.1"/>
    <property type="molecule type" value="Genomic_DNA"/>
</dbReference>
<sequence length="154" mass="16685">MDVIQIFTQSICKPLLIYIIFVSALICYDITQLDARAILKNTLFLAIGSALIWTLCASGFEIAAWILLALPPFFFVGLLALLVLSQILKTEVSYNGLSQAPLDPSSVLGPSVEQQRLVSQVERDMEGALSEMSKDCSVKPPVLCPTCTSASTSN</sequence>
<keyword evidence="1" id="KW-0472">Membrane</keyword>
<name>A0A6C0KZP6_9ZZZZ</name>
<organism evidence="2">
    <name type="scientific">viral metagenome</name>
    <dbReference type="NCBI Taxonomy" id="1070528"/>
    <lineage>
        <taxon>unclassified sequences</taxon>
        <taxon>metagenomes</taxon>
        <taxon>organismal metagenomes</taxon>
    </lineage>
</organism>
<evidence type="ECO:0000256" key="1">
    <source>
        <dbReference type="SAM" id="Phobius"/>
    </source>
</evidence>
<dbReference type="AlphaFoldDB" id="A0A6C0KZP6"/>
<feature type="transmembrane region" description="Helical" evidence="1">
    <location>
        <begin position="66"/>
        <end position="84"/>
    </location>
</feature>
<proteinExistence type="predicted"/>
<keyword evidence="1" id="KW-1133">Transmembrane helix</keyword>
<reference evidence="2" key="1">
    <citation type="journal article" date="2020" name="Nature">
        <title>Giant virus diversity and host interactions through global metagenomics.</title>
        <authorList>
            <person name="Schulz F."/>
            <person name="Roux S."/>
            <person name="Paez-Espino D."/>
            <person name="Jungbluth S."/>
            <person name="Walsh D.A."/>
            <person name="Denef V.J."/>
            <person name="McMahon K.D."/>
            <person name="Konstantinidis K.T."/>
            <person name="Eloe-Fadrosh E.A."/>
            <person name="Kyrpides N.C."/>
            <person name="Woyke T."/>
        </authorList>
    </citation>
    <scope>NUCLEOTIDE SEQUENCE</scope>
    <source>
        <strain evidence="2">GVMAG-S-3300013286-35</strain>
    </source>
</reference>